<evidence type="ECO:0000313" key="4">
    <source>
        <dbReference type="EMBL" id="GAI01570.1"/>
    </source>
</evidence>
<evidence type="ECO:0000259" key="3">
    <source>
        <dbReference type="Pfam" id="PF00920"/>
    </source>
</evidence>
<evidence type="ECO:0000256" key="2">
    <source>
        <dbReference type="ARBA" id="ARBA00023239"/>
    </source>
</evidence>
<feature type="non-terminal residue" evidence="4">
    <location>
        <position position="61"/>
    </location>
</feature>
<feature type="domain" description="Dihydroxy-acid/6-phosphogluconate dehydratase N-terminal" evidence="3">
    <location>
        <begin position="20"/>
        <end position="60"/>
    </location>
</feature>
<dbReference type="Pfam" id="PF00920">
    <property type="entry name" value="ILVD_EDD_N"/>
    <property type="match status" value="1"/>
</dbReference>
<evidence type="ECO:0000256" key="1">
    <source>
        <dbReference type="ARBA" id="ARBA00006486"/>
    </source>
</evidence>
<dbReference type="SUPFAM" id="SSF143975">
    <property type="entry name" value="IlvD/EDD N-terminal domain-like"/>
    <property type="match status" value="1"/>
</dbReference>
<protein>
    <recommendedName>
        <fullName evidence="3">Dihydroxy-acid/6-phosphogluconate dehydratase N-terminal domain-containing protein</fullName>
    </recommendedName>
</protein>
<comment type="caution">
    <text evidence="4">The sequence shown here is derived from an EMBL/GenBank/DDBJ whole genome shotgun (WGS) entry which is preliminary data.</text>
</comment>
<sequence>MPFPGKAIPIASDKQFIELAVNIPSIMISGGPMLAGKFKGEDIDYSTCYEAIGKYKKGKYT</sequence>
<organism evidence="4">
    <name type="scientific">marine sediment metagenome</name>
    <dbReference type="NCBI Taxonomy" id="412755"/>
    <lineage>
        <taxon>unclassified sequences</taxon>
        <taxon>metagenomes</taxon>
        <taxon>ecological metagenomes</taxon>
    </lineage>
</organism>
<gene>
    <name evidence="4" type="ORF">S03H2_70001</name>
</gene>
<comment type="similarity">
    <text evidence="1">Belongs to the IlvD/Edd family.</text>
</comment>
<keyword evidence="2" id="KW-0456">Lyase</keyword>
<dbReference type="EMBL" id="BARU01046395">
    <property type="protein sequence ID" value="GAI01570.1"/>
    <property type="molecule type" value="Genomic_DNA"/>
</dbReference>
<dbReference type="InterPro" id="IPR037237">
    <property type="entry name" value="IlvD/EDD_N"/>
</dbReference>
<name>X1LGT2_9ZZZZ</name>
<reference evidence="4" key="1">
    <citation type="journal article" date="2014" name="Front. Microbiol.">
        <title>High frequency of phylogenetically diverse reductive dehalogenase-homologous genes in deep subseafloor sedimentary metagenomes.</title>
        <authorList>
            <person name="Kawai M."/>
            <person name="Futagami T."/>
            <person name="Toyoda A."/>
            <person name="Takaki Y."/>
            <person name="Nishi S."/>
            <person name="Hori S."/>
            <person name="Arai W."/>
            <person name="Tsubouchi T."/>
            <person name="Morono Y."/>
            <person name="Uchiyama I."/>
            <person name="Ito T."/>
            <person name="Fujiyama A."/>
            <person name="Inagaki F."/>
            <person name="Takami H."/>
        </authorList>
    </citation>
    <scope>NUCLEOTIDE SEQUENCE</scope>
    <source>
        <strain evidence="4">Expedition CK06-06</strain>
    </source>
</reference>
<dbReference type="InterPro" id="IPR000581">
    <property type="entry name" value="ILV_EDD_N"/>
</dbReference>
<proteinExistence type="inferred from homology"/>
<dbReference type="AlphaFoldDB" id="X1LGT2"/>
<accession>X1LGT2</accession>
<dbReference type="GO" id="GO:0016829">
    <property type="term" value="F:lyase activity"/>
    <property type="evidence" value="ECO:0007669"/>
    <property type="project" value="UniProtKB-KW"/>
</dbReference>